<evidence type="ECO:0000256" key="1">
    <source>
        <dbReference type="ARBA" id="ARBA00022676"/>
    </source>
</evidence>
<feature type="domain" description="Glycosyl transferase family 1" evidence="4">
    <location>
        <begin position="244"/>
        <end position="376"/>
    </location>
</feature>
<accession>A0AA94TIE6</accession>
<evidence type="ECO:0000256" key="2">
    <source>
        <dbReference type="ARBA" id="ARBA00022679"/>
    </source>
</evidence>
<gene>
    <name evidence="5" type="ORF">EDC59_110108</name>
</gene>
<dbReference type="InterPro" id="IPR001296">
    <property type="entry name" value="Glyco_trans_1"/>
</dbReference>
<feature type="region of interest" description="Disordered" evidence="3">
    <location>
        <begin position="1"/>
        <end position="20"/>
    </location>
</feature>
<sequence length="577" mass="64756">MDFWPALRRSARGPGKVCRSGSRLPIDKRGGNGFDHDMTSEKRIWGTLDPFYEGGPVLGRTVANSRFLIELLRRDPFDEYHFFLPGKWAADPLRKHLEKTAPALLEQNRVRLLRRSDLAGMLGRVSYYCFHLSDCITCQPFVSRMRNRLSAELFPVTGPIHSLSYAHFTRSFLQHLWPGTTRRDAIVCTSTAGRRAVEGFFDQLRRGFGLGEDTHPAPRLARIPLGVNVTAYRPCERSGALPVKILAFGRISHHSKMDLVPLIRALHRLVRDGMDPASVELILAGWGDKDNQTLETLENLAANTGIRLTTVLRPNEPRKHKLFSEADILVSVADNPQETFGITLVEAGAFGLPVVASDYDGYKDIVVHGETGLLVPTIGPATTPEIDLEAPLTFDSHYHLRLAQATAVEIPALADALGRLIRDPELRRTMGAAARRRVETEFSWPGIIDAHLALWEELWREPADPEPLRDVPHPLAPEYGALFGHYTSRVLEDGTLLKAGRTGQAFYRNKDFPNLYEGIRYAIDLDVVRKLVFFARSAVDSATLIRKVSSIARHLNNTEIENHVLWALKQDILERTE</sequence>
<keyword evidence="1" id="KW-0328">Glycosyltransferase</keyword>
<evidence type="ECO:0000313" key="5">
    <source>
        <dbReference type="EMBL" id="TDT87026.1"/>
    </source>
</evidence>
<reference evidence="5 6" key="1">
    <citation type="submission" date="2019-03" db="EMBL/GenBank/DDBJ databases">
        <title>Genomic Encyclopedia of Type Strains, Phase IV (KMG-IV): sequencing the most valuable type-strain genomes for metagenomic binning, comparative biology and taxonomic classification.</title>
        <authorList>
            <person name="Goeker M."/>
        </authorList>
    </citation>
    <scope>NUCLEOTIDE SEQUENCE [LARGE SCALE GENOMIC DNA]</scope>
    <source>
        <strain evidence="5 6">DSM 101483</strain>
    </source>
</reference>
<proteinExistence type="predicted"/>
<name>A0AA94TIE6_9BACT</name>
<evidence type="ECO:0000313" key="6">
    <source>
        <dbReference type="Proteomes" id="UP000295506"/>
    </source>
</evidence>
<dbReference type="Gene3D" id="3.40.50.2000">
    <property type="entry name" value="Glycogen Phosphorylase B"/>
    <property type="match status" value="3"/>
</dbReference>
<dbReference type="AlphaFoldDB" id="A0AA94TIE6"/>
<dbReference type="PANTHER" id="PTHR12526:SF510">
    <property type="entry name" value="D-INOSITOL 3-PHOSPHATE GLYCOSYLTRANSFERASE"/>
    <property type="match status" value="1"/>
</dbReference>
<dbReference type="Pfam" id="PF00534">
    <property type="entry name" value="Glycos_transf_1"/>
    <property type="match status" value="1"/>
</dbReference>
<evidence type="ECO:0000259" key="4">
    <source>
        <dbReference type="Pfam" id="PF00534"/>
    </source>
</evidence>
<organism evidence="5 6">
    <name type="scientific">Pseudodesulfovibrio indicus</name>
    <dbReference type="NCBI Taxonomy" id="1716143"/>
    <lineage>
        <taxon>Bacteria</taxon>
        <taxon>Pseudomonadati</taxon>
        <taxon>Thermodesulfobacteriota</taxon>
        <taxon>Desulfovibrionia</taxon>
        <taxon>Desulfovibrionales</taxon>
        <taxon>Desulfovibrionaceae</taxon>
    </lineage>
</organism>
<dbReference type="PANTHER" id="PTHR12526">
    <property type="entry name" value="GLYCOSYLTRANSFERASE"/>
    <property type="match status" value="1"/>
</dbReference>
<comment type="caution">
    <text evidence="5">The sequence shown here is derived from an EMBL/GenBank/DDBJ whole genome shotgun (WGS) entry which is preliminary data.</text>
</comment>
<dbReference type="SUPFAM" id="SSF53756">
    <property type="entry name" value="UDP-Glycosyltransferase/glycogen phosphorylase"/>
    <property type="match status" value="1"/>
</dbReference>
<dbReference type="Proteomes" id="UP000295506">
    <property type="component" value="Unassembled WGS sequence"/>
</dbReference>
<protein>
    <submittedName>
        <fullName evidence="5">Glycosyl transferase family 1</fullName>
    </submittedName>
</protein>
<keyword evidence="2 5" id="KW-0808">Transferase</keyword>
<dbReference type="GO" id="GO:0016757">
    <property type="term" value="F:glycosyltransferase activity"/>
    <property type="evidence" value="ECO:0007669"/>
    <property type="project" value="UniProtKB-KW"/>
</dbReference>
<evidence type="ECO:0000256" key="3">
    <source>
        <dbReference type="SAM" id="MobiDB-lite"/>
    </source>
</evidence>
<dbReference type="CDD" id="cd03801">
    <property type="entry name" value="GT4_PimA-like"/>
    <property type="match status" value="1"/>
</dbReference>
<dbReference type="EMBL" id="SOBK01000010">
    <property type="protein sequence ID" value="TDT87026.1"/>
    <property type="molecule type" value="Genomic_DNA"/>
</dbReference>